<proteinExistence type="predicted"/>
<reference evidence="2" key="2">
    <citation type="submission" date="2022-01" db="EMBL/GenBank/DDBJ databases">
        <authorList>
            <person name="Yamashiro T."/>
            <person name="Shiraishi A."/>
            <person name="Satake H."/>
            <person name="Nakayama K."/>
        </authorList>
    </citation>
    <scope>NUCLEOTIDE SEQUENCE</scope>
</reference>
<gene>
    <name evidence="2" type="ORF">Tco_0955125</name>
</gene>
<reference evidence="2" key="1">
    <citation type="journal article" date="2022" name="Int. J. Mol. Sci.">
        <title>Draft Genome of Tanacetum Coccineum: Genomic Comparison of Closely Related Tanacetum-Family Plants.</title>
        <authorList>
            <person name="Yamashiro T."/>
            <person name="Shiraishi A."/>
            <person name="Nakayama K."/>
            <person name="Satake H."/>
        </authorList>
    </citation>
    <scope>NUCLEOTIDE SEQUENCE</scope>
</reference>
<protein>
    <submittedName>
        <fullName evidence="2">Uncharacterized protein</fullName>
    </submittedName>
</protein>
<name>A0ABQ5E6A8_9ASTR</name>
<dbReference type="Proteomes" id="UP001151760">
    <property type="component" value="Unassembled WGS sequence"/>
</dbReference>
<feature type="compositionally biased region" description="Low complexity" evidence="1">
    <location>
        <begin position="29"/>
        <end position="67"/>
    </location>
</feature>
<organism evidence="2 3">
    <name type="scientific">Tanacetum coccineum</name>
    <dbReference type="NCBI Taxonomy" id="301880"/>
    <lineage>
        <taxon>Eukaryota</taxon>
        <taxon>Viridiplantae</taxon>
        <taxon>Streptophyta</taxon>
        <taxon>Embryophyta</taxon>
        <taxon>Tracheophyta</taxon>
        <taxon>Spermatophyta</taxon>
        <taxon>Magnoliopsida</taxon>
        <taxon>eudicotyledons</taxon>
        <taxon>Gunneridae</taxon>
        <taxon>Pentapetalae</taxon>
        <taxon>asterids</taxon>
        <taxon>campanulids</taxon>
        <taxon>Asterales</taxon>
        <taxon>Asteraceae</taxon>
        <taxon>Asteroideae</taxon>
        <taxon>Anthemideae</taxon>
        <taxon>Anthemidinae</taxon>
        <taxon>Tanacetum</taxon>
    </lineage>
</organism>
<keyword evidence="3" id="KW-1185">Reference proteome</keyword>
<evidence type="ECO:0000256" key="1">
    <source>
        <dbReference type="SAM" id="MobiDB-lite"/>
    </source>
</evidence>
<comment type="caution">
    <text evidence="2">The sequence shown here is derived from an EMBL/GenBank/DDBJ whole genome shotgun (WGS) entry which is preliminary data.</text>
</comment>
<sequence>MVKVSLHTFVMDSLFIGSKEGPSTGPYIGPSTGPLTGPSTWPSTGPSTGPSMGPLTGPSTGPSPNSTEIRKGCPLSSMYGPCLPCGKRSRLQWRLLSVAEVVTYVETVEGVGGLRRWYKGLKTKKKERLSVKICRRLRVFQDQDEIVNISRACHWKDHEIKIPAVASLNQLVYEPTPGNNYDFSCFDQPPQYHIDQSPPQDLDSHSHCILLAKENNRILEEILRTHMPNSPVVPKEPEGSNDYTEPLDTILMGDEVISTITVRGIDEFIKSSVDGFVPISRESELTLVNLDLECSVSIYSPPDVLGDVIEDIDLPLGEHLDTLSMGDKEIDFNPSRDIEELEHLLSFDPVPVPREFDEPLGHSDLISRSFYVTFSNSLFDFNDDL</sequence>
<feature type="region of interest" description="Disordered" evidence="1">
    <location>
        <begin position="21"/>
        <end position="70"/>
    </location>
</feature>
<accession>A0ABQ5E6A8</accession>
<evidence type="ECO:0000313" key="3">
    <source>
        <dbReference type="Proteomes" id="UP001151760"/>
    </source>
</evidence>
<evidence type="ECO:0000313" key="2">
    <source>
        <dbReference type="EMBL" id="GJT46410.1"/>
    </source>
</evidence>
<dbReference type="EMBL" id="BQNB010015983">
    <property type="protein sequence ID" value="GJT46410.1"/>
    <property type="molecule type" value="Genomic_DNA"/>
</dbReference>